<evidence type="ECO:0000256" key="6">
    <source>
        <dbReference type="ARBA" id="ARBA00022801"/>
    </source>
</evidence>
<dbReference type="SUPFAM" id="SSF140586">
    <property type="entry name" value="Dcp2 domain-like"/>
    <property type="match status" value="1"/>
</dbReference>
<dbReference type="GO" id="GO:0005737">
    <property type="term" value="C:cytoplasm"/>
    <property type="evidence" value="ECO:0007669"/>
    <property type="project" value="UniProtKB-SubCell"/>
</dbReference>
<evidence type="ECO:0000259" key="9">
    <source>
        <dbReference type="SMART" id="SM01125"/>
    </source>
</evidence>
<dbReference type="Pfam" id="PF00293">
    <property type="entry name" value="NUDIX"/>
    <property type="match status" value="1"/>
</dbReference>
<dbReference type="FunFam" id="3.90.79.10:FF:000003">
    <property type="entry name" value="M7GpppN-mRNA hydrolase isoform 2"/>
    <property type="match status" value="1"/>
</dbReference>
<keyword evidence="7" id="KW-0694">RNA-binding</keyword>
<accession>I0YWK1</accession>
<proteinExistence type="inferred from homology"/>
<dbReference type="Pfam" id="PF05026">
    <property type="entry name" value="DCP2"/>
    <property type="match status" value="1"/>
</dbReference>
<dbReference type="SUPFAM" id="SSF55811">
    <property type="entry name" value="Nudix"/>
    <property type="match status" value="1"/>
</dbReference>
<evidence type="ECO:0000256" key="8">
    <source>
        <dbReference type="ARBA" id="ARBA00023211"/>
    </source>
</evidence>
<comment type="similarity">
    <text evidence="3">Belongs to the Nudix hydrolase family. DCP2 subfamily.</text>
</comment>
<evidence type="ECO:0000313" key="10">
    <source>
        <dbReference type="EMBL" id="EIE22770.1"/>
    </source>
</evidence>
<evidence type="ECO:0000256" key="1">
    <source>
        <dbReference type="ARBA" id="ARBA00001936"/>
    </source>
</evidence>
<feature type="domain" description="mRNA decapping protein 2 Box A" evidence="9">
    <location>
        <begin position="9"/>
        <end position="93"/>
    </location>
</feature>
<keyword evidence="11" id="KW-1185">Reference proteome</keyword>
<dbReference type="PANTHER" id="PTHR23114:SF17">
    <property type="entry name" value="M7GPPPN-MRNA HYDROLASE"/>
    <property type="match status" value="1"/>
</dbReference>
<dbReference type="InterPro" id="IPR036189">
    <property type="entry name" value="DCP2_BoxA_sf"/>
</dbReference>
<keyword evidence="6" id="KW-0378">Hydrolase</keyword>
<keyword evidence="8" id="KW-0464">Manganese</keyword>
<dbReference type="GO" id="GO:0000290">
    <property type="term" value="P:deadenylation-dependent decapping of nuclear-transcribed mRNA"/>
    <property type="evidence" value="ECO:0007669"/>
    <property type="project" value="InterPro"/>
</dbReference>
<evidence type="ECO:0000313" key="11">
    <source>
        <dbReference type="Proteomes" id="UP000007264"/>
    </source>
</evidence>
<dbReference type="GO" id="GO:0140933">
    <property type="term" value="F:5'-(N(7)-methylguanosine 5'-triphospho)-[mRNA] hydrolase activity"/>
    <property type="evidence" value="ECO:0007669"/>
    <property type="project" value="InterPro"/>
</dbReference>
<dbReference type="EMBL" id="AGSI01000009">
    <property type="protein sequence ID" value="EIE22770.1"/>
    <property type="molecule type" value="Genomic_DNA"/>
</dbReference>
<dbReference type="SMART" id="SM01125">
    <property type="entry name" value="DCP2"/>
    <property type="match status" value="1"/>
</dbReference>
<dbReference type="KEGG" id="csl:COCSUDRAFT_16324"/>
<dbReference type="Gene3D" id="3.90.79.10">
    <property type="entry name" value="Nucleoside Triphosphate Pyrophosphohydrolase"/>
    <property type="match status" value="1"/>
</dbReference>
<dbReference type="GO" id="GO:0003723">
    <property type="term" value="F:RNA binding"/>
    <property type="evidence" value="ECO:0007669"/>
    <property type="project" value="UniProtKB-KW"/>
</dbReference>
<evidence type="ECO:0000256" key="2">
    <source>
        <dbReference type="ARBA" id="ARBA00004496"/>
    </source>
</evidence>
<dbReference type="PANTHER" id="PTHR23114">
    <property type="entry name" value="M7GPPPN-MRNA HYDROLASE"/>
    <property type="match status" value="1"/>
</dbReference>
<gene>
    <name evidence="10" type="ORF">COCSUDRAFT_16324</name>
</gene>
<evidence type="ECO:0000256" key="3">
    <source>
        <dbReference type="ARBA" id="ARBA00005279"/>
    </source>
</evidence>
<dbReference type="InterPro" id="IPR000086">
    <property type="entry name" value="NUDIX_hydrolase_dom"/>
</dbReference>
<comment type="cofactor">
    <cofactor evidence="1">
        <name>Mn(2+)</name>
        <dbReference type="ChEBI" id="CHEBI:29035"/>
    </cofactor>
</comment>
<dbReference type="GO" id="GO:0000184">
    <property type="term" value="P:nuclear-transcribed mRNA catabolic process, nonsense-mediated decay"/>
    <property type="evidence" value="ECO:0007669"/>
    <property type="project" value="InterPro"/>
</dbReference>
<comment type="subcellular location">
    <subcellularLocation>
        <location evidence="2">Cytoplasm</location>
    </subcellularLocation>
</comment>
<dbReference type="CDD" id="cd03672">
    <property type="entry name" value="NUDIX_Dcp2p_Nudt20"/>
    <property type="match status" value="1"/>
</dbReference>
<dbReference type="OrthoDB" id="18996at2759"/>
<dbReference type="GO" id="GO:0030145">
    <property type="term" value="F:manganese ion binding"/>
    <property type="evidence" value="ECO:0007669"/>
    <property type="project" value="InterPro"/>
</dbReference>
<dbReference type="InterPro" id="IPR015797">
    <property type="entry name" value="NUDIX_hydrolase-like_dom_sf"/>
</dbReference>
<evidence type="ECO:0000256" key="7">
    <source>
        <dbReference type="ARBA" id="ARBA00022884"/>
    </source>
</evidence>
<dbReference type="AlphaFoldDB" id="I0YWK1"/>
<keyword evidence="4" id="KW-0963">Cytoplasm</keyword>
<dbReference type="RefSeq" id="XP_005647314.1">
    <property type="nucleotide sequence ID" value="XM_005647257.1"/>
</dbReference>
<dbReference type="PROSITE" id="PS00893">
    <property type="entry name" value="NUDIX_BOX"/>
    <property type="match status" value="1"/>
</dbReference>
<dbReference type="GeneID" id="17040757"/>
<evidence type="ECO:0000256" key="5">
    <source>
        <dbReference type="ARBA" id="ARBA00022723"/>
    </source>
</evidence>
<dbReference type="STRING" id="574566.I0YWK1"/>
<dbReference type="InterPro" id="IPR044099">
    <property type="entry name" value="Dcp2_NUDIX"/>
</dbReference>
<dbReference type="InterPro" id="IPR020084">
    <property type="entry name" value="NUDIX_hydrolase_CS"/>
</dbReference>
<dbReference type="Gene3D" id="1.10.10.1050">
    <property type="entry name" value="Dcp2, box A domain"/>
    <property type="match status" value="1"/>
</dbReference>
<dbReference type="eggNOG" id="KOG2937">
    <property type="taxonomic scope" value="Eukaryota"/>
</dbReference>
<keyword evidence="5" id="KW-0479">Metal-binding</keyword>
<reference evidence="10 11" key="1">
    <citation type="journal article" date="2012" name="Genome Biol.">
        <title>The genome of the polar eukaryotic microalga coccomyxa subellipsoidea reveals traits of cold adaptation.</title>
        <authorList>
            <person name="Blanc G."/>
            <person name="Agarkova I."/>
            <person name="Grimwood J."/>
            <person name="Kuo A."/>
            <person name="Brueggeman A."/>
            <person name="Dunigan D."/>
            <person name="Gurnon J."/>
            <person name="Ladunga I."/>
            <person name="Lindquist E."/>
            <person name="Lucas S."/>
            <person name="Pangilinan J."/>
            <person name="Proschold T."/>
            <person name="Salamov A."/>
            <person name="Schmutz J."/>
            <person name="Weeks D."/>
            <person name="Yamada T."/>
            <person name="Claverie J.M."/>
            <person name="Grigoriev I."/>
            <person name="Van Etten J."/>
            <person name="Lomsadze A."/>
            <person name="Borodovsky M."/>
        </authorList>
    </citation>
    <scope>NUCLEOTIDE SEQUENCE [LARGE SCALE GENOMIC DNA]</scope>
    <source>
        <strain evidence="10 11">C-169</strain>
    </source>
</reference>
<sequence>MASRTVPSEELLDDLCTRFILNVPTEDLQSFEKFMFLVEQAHWYYEDFCRDNDPSLRSLSLRTFTGIIFQHCPGLAQLYKDRDSIYARFSAYKQTVPVMGAILLNTNMDKCLLVRGFKNSASWGFPKGKVAKDEPDSACAIREVREETGLDISDMLVEEDCIERHIKQQRSKLYIITGVEETTEFEPQVRGEIGAFGWHFVTSLPASEEAAMQYNTAEGARHHFYQVCTAATLRSS</sequence>
<comment type="caution">
    <text evidence="10">The sequence shown here is derived from an EMBL/GenBank/DDBJ whole genome shotgun (WGS) entry which is preliminary data.</text>
</comment>
<name>I0YWK1_COCSC</name>
<evidence type="ECO:0000256" key="4">
    <source>
        <dbReference type="ARBA" id="ARBA00022490"/>
    </source>
</evidence>
<dbReference type="Proteomes" id="UP000007264">
    <property type="component" value="Unassembled WGS sequence"/>
</dbReference>
<organism evidence="10 11">
    <name type="scientific">Coccomyxa subellipsoidea (strain C-169)</name>
    <name type="common">Green microalga</name>
    <dbReference type="NCBI Taxonomy" id="574566"/>
    <lineage>
        <taxon>Eukaryota</taxon>
        <taxon>Viridiplantae</taxon>
        <taxon>Chlorophyta</taxon>
        <taxon>core chlorophytes</taxon>
        <taxon>Trebouxiophyceae</taxon>
        <taxon>Trebouxiophyceae incertae sedis</taxon>
        <taxon>Coccomyxaceae</taxon>
        <taxon>Coccomyxa</taxon>
        <taxon>Coccomyxa subellipsoidea</taxon>
    </lineage>
</organism>
<protein>
    <submittedName>
        <fullName evidence="10">DCP2-domain-containing protein</fullName>
    </submittedName>
</protein>
<dbReference type="InterPro" id="IPR007722">
    <property type="entry name" value="DCP2_BoxA"/>
</dbReference>